<evidence type="ECO:0000313" key="3">
    <source>
        <dbReference type="Proteomes" id="UP001497482"/>
    </source>
</evidence>
<reference evidence="2 3" key="1">
    <citation type="submission" date="2024-04" db="EMBL/GenBank/DDBJ databases">
        <authorList>
            <person name="Waldvogel A.-M."/>
            <person name="Schoenle A."/>
        </authorList>
    </citation>
    <scope>NUCLEOTIDE SEQUENCE [LARGE SCALE GENOMIC DNA]</scope>
</reference>
<sequence length="129" mass="14582">MNKFLTDSHRTNSTTQCGGTRTQTRAKAAAGGVTYWRFELFQYTACRSLALDRCKFVRTRVKRLRETAAGAIIPIPEAKRAVRKRQRKPGSTRCRLVLCLLSASPSSVPLLFTTSHQDKSKKNHLLKFL</sequence>
<protein>
    <submittedName>
        <fullName evidence="2">Uncharacterized protein</fullName>
    </submittedName>
</protein>
<evidence type="ECO:0000313" key="2">
    <source>
        <dbReference type="EMBL" id="CAL1584903.1"/>
    </source>
</evidence>
<name>A0AAV2K8W1_KNICA</name>
<gene>
    <name evidence="2" type="ORF">KC01_LOCUS15160</name>
</gene>
<dbReference type="EMBL" id="OZ035838">
    <property type="protein sequence ID" value="CAL1584903.1"/>
    <property type="molecule type" value="Genomic_DNA"/>
</dbReference>
<evidence type="ECO:0000256" key="1">
    <source>
        <dbReference type="SAM" id="MobiDB-lite"/>
    </source>
</evidence>
<dbReference type="Proteomes" id="UP001497482">
    <property type="component" value="Chromosome 16"/>
</dbReference>
<proteinExistence type="predicted"/>
<dbReference type="AlphaFoldDB" id="A0AAV2K8W1"/>
<accession>A0AAV2K8W1</accession>
<keyword evidence="3" id="KW-1185">Reference proteome</keyword>
<feature type="compositionally biased region" description="Basic and acidic residues" evidence="1">
    <location>
        <begin position="1"/>
        <end position="10"/>
    </location>
</feature>
<feature type="region of interest" description="Disordered" evidence="1">
    <location>
        <begin position="1"/>
        <end position="20"/>
    </location>
</feature>
<organism evidence="2 3">
    <name type="scientific">Knipowitschia caucasica</name>
    <name type="common">Caucasian dwarf goby</name>
    <name type="synonym">Pomatoschistus caucasicus</name>
    <dbReference type="NCBI Taxonomy" id="637954"/>
    <lineage>
        <taxon>Eukaryota</taxon>
        <taxon>Metazoa</taxon>
        <taxon>Chordata</taxon>
        <taxon>Craniata</taxon>
        <taxon>Vertebrata</taxon>
        <taxon>Euteleostomi</taxon>
        <taxon>Actinopterygii</taxon>
        <taxon>Neopterygii</taxon>
        <taxon>Teleostei</taxon>
        <taxon>Neoteleostei</taxon>
        <taxon>Acanthomorphata</taxon>
        <taxon>Gobiaria</taxon>
        <taxon>Gobiiformes</taxon>
        <taxon>Gobioidei</taxon>
        <taxon>Gobiidae</taxon>
        <taxon>Gobiinae</taxon>
        <taxon>Knipowitschia</taxon>
    </lineage>
</organism>